<gene>
    <name evidence="2" type="ORF">BPA01_35290</name>
</gene>
<feature type="transmembrane region" description="Helical" evidence="1">
    <location>
        <begin position="419"/>
        <end position="439"/>
    </location>
</feature>
<feature type="transmembrane region" description="Helical" evidence="1">
    <location>
        <begin position="356"/>
        <end position="374"/>
    </location>
</feature>
<organism evidence="2 3">
    <name type="scientific">Brevibacillus parabrevis</name>
    <dbReference type="NCBI Taxonomy" id="54914"/>
    <lineage>
        <taxon>Bacteria</taxon>
        <taxon>Bacillati</taxon>
        <taxon>Bacillota</taxon>
        <taxon>Bacilli</taxon>
        <taxon>Bacillales</taxon>
        <taxon>Paenibacillaceae</taxon>
        <taxon>Brevibacillus</taxon>
    </lineage>
</organism>
<comment type="caution">
    <text evidence="2">The sequence shown here is derived from an EMBL/GenBank/DDBJ whole genome shotgun (WGS) entry which is preliminary data.</text>
</comment>
<evidence type="ECO:0000256" key="1">
    <source>
        <dbReference type="SAM" id="Phobius"/>
    </source>
</evidence>
<sequence length="536" mass="60267">MSRIRKVYHIARADLLERTRGYGFLVTLFLSIIGAFLFVPNSQATYAVLLIDQYRGVLNSAWIGAAVSISVMSFLTMFGFFLIKNTIERDRQTRVGQIISTTTLRKLDYMAGKFLSNFAILTIIVILTFTMAIVMQLLRQEDLTIDLGSFVLPMVIIILPGMFALSALAVLFETLPVLRTGFGNILFFFCIWAPTVLISIPTFDIFGLPVSSFTGREIFKDSISESYKHLFPQAPGVLSDGVVLVEEPLQTFLWSGVNWSWDIFISRIFWIIIAIPLLLLAAVAFRGFDKPIRKSGKWQLGFFSRKEVSSDVENDKNKWIESSNGRVAALSKVTMRFHAWDMLKVELKLMLKGQPLWWYAIAFLFIVLTLFAPLPLAKGIIAPLAWLWPVLLWSNMGVREIRYNTRDIIFSSPAPLQRQIPVSWLAGLIVAVLTGSGLAVRYMVEGDASGLLAWGIGALFIPSLALAMGVWTRSNKAFEAFYLLIMFTGTLNKEMWMDFMGVVDGTIEAGVPYVFLMVTVGLLVLVVWGRGRQVRR</sequence>
<feature type="transmembrane region" description="Helical" evidence="1">
    <location>
        <begin position="150"/>
        <end position="172"/>
    </location>
</feature>
<keyword evidence="1" id="KW-0812">Transmembrane</keyword>
<proteinExistence type="predicted"/>
<keyword evidence="3" id="KW-1185">Reference proteome</keyword>
<dbReference type="AlphaFoldDB" id="A0A4Y3PSC8"/>
<feature type="transmembrane region" description="Helical" evidence="1">
    <location>
        <begin position="60"/>
        <end position="83"/>
    </location>
</feature>
<reference evidence="2 3" key="1">
    <citation type="submission" date="2019-06" db="EMBL/GenBank/DDBJ databases">
        <title>Whole genome shotgun sequence of Brevibacillus parabrevis NBRC 12334.</title>
        <authorList>
            <person name="Hosoyama A."/>
            <person name="Uohara A."/>
            <person name="Ohji S."/>
            <person name="Ichikawa N."/>
        </authorList>
    </citation>
    <scope>NUCLEOTIDE SEQUENCE [LARGE SCALE GENOMIC DNA]</scope>
    <source>
        <strain evidence="2 3">NBRC 12334</strain>
    </source>
</reference>
<dbReference type="STRING" id="54914.AV540_21735"/>
<feature type="transmembrane region" description="Helical" evidence="1">
    <location>
        <begin position="451"/>
        <end position="471"/>
    </location>
</feature>
<evidence type="ECO:0000313" key="2">
    <source>
        <dbReference type="EMBL" id="GEB33949.1"/>
    </source>
</evidence>
<dbReference type="Proteomes" id="UP000316882">
    <property type="component" value="Unassembled WGS sequence"/>
</dbReference>
<keyword evidence="1" id="KW-0472">Membrane</keyword>
<feature type="transmembrane region" description="Helical" evidence="1">
    <location>
        <begin position="268"/>
        <end position="288"/>
    </location>
</feature>
<dbReference type="EMBL" id="BJMH01000018">
    <property type="protein sequence ID" value="GEB33949.1"/>
    <property type="molecule type" value="Genomic_DNA"/>
</dbReference>
<feature type="transmembrane region" description="Helical" evidence="1">
    <location>
        <begin position="509"/>
        <end position="528"/>
    </location>
</feature>
<feature type="transmembrane region" description="Helical" evidence="1">
    <location>
        <begin position="184"/>
        <end position="203"/>
    </location>
</feature>
<feature type="transmembrane region" description="Helical" evidence="1">
    <location>
        <begin position="21"/>
        <end position="40"/>
    </location>
</feature>
<keyword evidence="1" id="KW-1133">Transmembrane helix</keyword>
<accession>A0A4Y3PSC8</accession>
<feature type="transmembrane region" description="Helical" evidence="1">
    <location>
        <begin position="114"/>
        <end position="138"/>
    </location>
</feature>
<name>A0A4Y3PSC8_BREPA</name>
<evidence type="ECO:0000313" key="3">
    <source>
        <dbReference type="Proteomes" id="UP000316882"/>
    </source>
</evidence>
<protein>
    <submittedName>
        <fullName evidence="2">Uncharacterized protein</fullName>
    </submittedName>
</protein>